<feature type="non-terminal residue" evidence="8">
    <location>
        <position position="1"/>
    </location>
</feature>
<name>A0A7C9RF05_9BRAD</name>
<dbReference type="InterPro" id="IPR000727">
    <property type="entry name" value="T_SNARE_dom"/>
</dbReference>
<reference evidence="8" key="1">
    <citation type="submission" date="2020-02" db="EMBL/GenBank/DDBJ databases">
        <title>Draft genome sequence of Candidatus Afipia apatlaquensis IBT-C3, a potential strain for decolorization of textile dyes.</title>
        <authorList>
            <person name="Sanchez-Reyes A."/>
            <person name="Breton-Deval L."/>
            <person name="Mangelson H."/>
            <person name="Sanchez-Flores A."/>
        </authorList>
    </citation>
    <scope>NUCLEOTIDE SEQUENCE [LARGE SCALE GENOMIC DNA]</scope>
    <source>
        <strain evidence="8">IBT-C3</strain>
    </source>
</reference>
<dbReference type="AlphaFoldDB" id="A0A7C9RF05"/>
<evidence type="ECO:0000256" key="1">
    <source>
        <dbReference type="ARBA" id="ARBA00004429"/>
    </source>
</evidence>
<keyword evidence="2" id="KW-0472">Membrane</keyword>
<dbReference type="SUPFAM" id="SSF58104">
    <property type="entry name" value="Methyl-accepting chemotaxis protein (MCP) signaling domain"/>
    <property type="match status" value="1"/>
</dbReference>
<dbReference type="SMART" id="SM00283">
    <property type="entry name" value="MA"/>
    <property type="match status" value="1"/>
</dbReference>
<gene>
    <name evidence="8" type="ORF">G4V63_08110</name>
</gene>
<evidence type="ECO:0000256" key="5">
    <source>
        <dbReference type="PROSITE-ProRule" id="PRU00284"/>
    </source>
</evidence>
<dbReference type="InterPro" id="IPR004089">
    <property type="entry name" value="MCPsignal_dom"/>
</dbReference>
<keyword evidence="3 5" id="KW-0807">Transducer</keyword>
<keyword evidence="9" id="KW-1185">Reference proteome</keyword>
<evidence type="ECO:0000256" key="2">
    <source>
        <dbReference type="ARBA" id="ARBA00022519"/>
    </source>
</evidence>
<dbReference type="Gene3D" id="1.10.287.950">
    <property type="entry name" value="Methyl-accepting chemotaxis protein"/>
    <property type="match status" value="1"/>
</dbReference>
<organism evidence="8 9">
    <name type="scientific">Candidatus Afipia apatlaquensis</name>
    <dbReference type="NCBI Taxonomy" id="2712852"/>
    <lineage>
        <taxon>Bacteria</taxon>
        <taxon>Pseudomonadati</taxon>
        <taxon>Pseudomonadota</taxon>
        <taxon>Alphaproteobacteria</taxon>
        <taxon>Hyphomicrobiales</taxon>
        <taxon>Nitrobacteraceae</taxon>
        <taxon>Afipia</taxon>
    </lineage>
</organism>
<protein>
    <submittedName>
        <fullName evidence="8">Chemotaxis protein</fullName>
    </submittedName>
</protein>
<sequence length="220" mass="22164">GTVAAAAEELSSSVAEIARQVNQSNEIATKAVADAERTNATVQVLSSGAEKIGEVVQLIHSIAAQTNLLALNATIEAARAGEAGRGFAVVASEVKALANQTAKATEEISAQVAAMQATTSEAVVSIGGITETIARMSEITMNISSAVEEQGAATREIARNIQSVAAGSTEISDHIGGVSSAAVATGTAASDVLSSARDLDQQSGMLRAAVDEFLGKVRAA</sequence>
<dbReference type="GO" id="GO:0005886">
    <property type="term" value="C:plasma membrane"/>
    <property type="evidence" value="ECO:0007669"/>
    <property type="project" value="UniProtKB-SubCell"/>
</dbReference>
<dbReference type="PROSITE" id="PS50111">
    <property type="entry name" value="CHEMOTAXIS_TRANSDUC_2"/>
    <property type="match status" value="1"/>
</dbReference>
<dbReference type="Pfam" id="PF00015">
    <property type="entry name" value="MCPsignal"/>
    <property type="match status" value="1"/>
</dbReference>
<comment type="caution">
    <text evidence="8">The sequence shown here is derived from an EMBL/GenBank/DDBJ whole genome shotgun (WGS) entry which is preliminary data.</text>
</comment>
<evidence type="ECO:0000313" key="9">
    <source>
        <dbReference type="Proteomes" id="UP000480266"/>
    </source>
</evidence>
<accession>A0A7C9RF05</accession>
<keyword evidence="2" id="KW-1003">Cell membrane</keyword>
<dbReference type="PANTHER" id="PTHR32089:SF112">
    <property type="entry name" value="LYSOZYME-LIKE PROTEIN-RELATED"/>
    <property type="match status" value="1"/>
</dbReference>
<evidence type="ECO:0000256" key="3">
    <source>
        <dbReference type="ARBA" id="ARBA00023224"/>
    </source>
</evidence>
<dbReference type="EMBL" id="JAAMRR010000426">
    <property type="protein sequence ID" value="NGX95180.1"/>
    <property type="molecule type" value="Genomic_DNA"/>
</dbReference>
<dbReference type="GO" id="GO:0007165">
    <property type="term" value="P:signal transduction"/>
    <property type="evidence" value="ECO:0007669"/>
    <property type="project" value="UniProtKB-KW"/>
</dbReference>
<feature type="domain" description="Methyl-accepting transducer" evidence="6">
    <location>
        <begin position="1"/>
        <end position="200"/>
    </location>
</feature>
<evidence type="ECO:0000313" key="8">
    <source>
        <dbReference type="EMBL" id="NGX95180.1"/>
    </source>
</evidence>
<evidence type="ECO:0000259" key="6">
    <source>
        <dbReference type="PROSITE" id="PS50111"/>
    </source>
</evidence>
<comment type="similarity">
    <text evidence="4">Belongs to the methyl-accepting chemotaxis (MCP) protein family.</text>
</comment>
<proteinExistence type="inferred from homology"/>
<evidence type="ECO:0000256" key="4">
    <source>
        <dbReference type="ARBA" id="ARBA00029447"/>
    </source>
</evidence>
<dbReference type="PROSITE" id="PS50192">
    <property type="entry name" value="T_SNARE"/>
    <property type="match status" value="1"/>
</dbReference>
<feature type="domain" description="T-SNARE coiled-coil homology" evidence="7">
    <location>
        <begin position="116"/>
        <end position="178"/>
    </location>
</feature>
<keyword evidence="2" id="KW-0997">Cell inner membrane</keyword>
<evidence type="ECO:0000259" key="7">
    <source>
        <dbReference type="PROSITE" id="PS50192"/>
    </source>
</evidence>
<dbReference type="Proteomes" id="UP000480266">
    <property type="component" value="Unassembled WGS sequence"/>
</dbReference>
<dbReference type="PANTHER" id="PTHR32089">
    <property type="entry name" value="METHYL-ACCEPTING CHEMOTAXIS PROTEIN MCPB"/>
    <property type="match status" value="1"/>
</dbReference>
<comment type="subcellular location">
    <subcellularLocation>
        <location evidence="1">Cell inner membrane</location>
        <topology evidence="1">Multi-pass membrane protein</topology>
    </subcellularLocation>
</comment>